<feature type="region of interest" description="Disordered" evidence="6">
    <location>
        <begin position="1070"/>
        <end position="1118"/>
    </location>
</feature>
<evidence type="ECO:0000256" key="5">
    <source>
        <dbReference type="SAM" id="Coils"/>
    </source>
</evidence>
<evidence type="ECO:0000313" key="10">
    <source>
        <dbReference type="EMBL" id="KAG5642442.1"/>
    </source>
</evidence>
<dbReference type="Pfam" id="PF00412">
    <property type="entry name" value="LIM"/>
    <property type="match status" value="2"/>
</dbReference>
<accession>A0A9P7G850</accession>
<comment type="caution">
    <text evidence="10">The sequence shown here is derived from an EMBL/GenBank/DDBJ whole genome shotgun (WGS) entry which is preliminary data.</text>
</comment>
<dbReference type="InterPro" id="IPR046349">
    <property type="entry name" value="C1-like_sf"/>
</dbReference>
<dbReference type="SUPFAM" id="SSF48350">
    <property type="entry name" value="GTPase activation domain, GAP"/>
    <property type="match status" value="1"/>
</dbReference>
<evidence type="ECO:0000256" key="1">
    <source>
        <dbReference type="ARBA" id="ARBA00022468"/>
    </source>
</evidence>
<dbReference type="PANTHER" id="PTHR46075:SF2">
    <property type="entry name" value="RHO GTPASE ACTIVATING PROTEIN AT 5A, ISOFORM A"/>
    <property type="match status" value="1"/>
</dbReference>
<feature type="region of interest" description="Disordered" evidence="6">
    <location>
        <begin position="747"/>
        <end position="802"/>
    </location>
</feature>
<feature type="compositionally biased region" description="Low complexity" evidence="6">
    <location>
        <begin position="431"/>
        <end position="445"/>
    </location>
</feature>
<reference evidence="10" key="2">
    <citation type="submission" date="2021-10" db="EMBL/GenBank/DDBJ databases">
        <title>Phylogenomics reveals ancestral predisposition of the termite-cultivated fungus Termitomyces towards a domesticated lifestyle.</title>
        <authorList>
            <person name="Auxier B."/>
            <person name="Grum-Grzhimaylo A."/>
            <person name="Cardenas M.E."/>
            <person name="Lodge J.D."/>
            <person name="Laessoe T."/>
            <person name="Pedersen O."/>
            <person name="Smith M.E."/>
            <person name="Kuyper T.W."/>
            <person name="Franco-Molano E.A."/>
            <person name="Baroni T.J."/>
            <person name="Aanen D.K."/>
        </authorList>
    </citation>
    <scope>NUCLEOTIDE SEQUENCE</scope>
    <source>
        <strain evidence="10">AP01</strain>
        <tissue evidence="10">Mycelium</tissue>
    </source>
</reference>
<feature type="region of interest" description="Disordered" evidence="6">
    <location>
        <begin position="156"/>
        <end position="445"/>
    </location>
</feature>
<evidence type="ECO:0000259" key="7">
    <source>
        <dbReference type="PROSITE" id="PS50023"/>
    </source>
</evidence>
<sequence>MPSQRDVPQRDFEPRQENHELSAEGSTLEDRLCPGCKKPAVSEQGGLVVAFGQSFFHVDCFKCAKCGDQVTADTSLLLLSDGSPICTNCTYSCNVCQLPILDEAIMTGDDSYHAHCFKCKVCKCRIDELVFAKTSQGIYCMNCHNDRMARIRNHVQKKAEREREKRAGGSGSTKSREREARKFHAENGPPSPASTGPRPSSSKPNGLNSSTSSRPSSSRGHDVPPSVRTPSKPIGPYVSDAFASSPAVSSSSTTKPPLSTYSSTQSFSVTVAPPVDLDQPPSYPARFDISEPERPNPVKQSTLPMPHPGTNGIRDERRRSYDDGVRPLNILFGTKGEPAQEQPNDISMTVPAAAEGLTAPTSRRDKRRSINPGLTLSDFNPLSVSQPSQPALSPHSTRFNADRAPTPPTPGGRESPHSTLSPLREQFHPRSPSSAPTSNGSSRLSVSSIASISYYEGYETSQPSSPSRSSDQDQTVVVTAPSTITVGSVPQSKVRKPLSPIINPKAGGPQGGDARLSIGPNDLMALRHQRSFDDRRRPGSRPTSGSSLNRPLQRSRSVSPAYRADVPHSVESEADDSDPDDHEQRSAARESLPPVPPPKEAKDLPWSRDKERDASLAVDAHALDSGSEDLSESSPVTRTSHSTYIAPALPPIRISMSSADFSELFKSVGGFPSRKSLDRLSKIAERQGALAALTPPSTSVAAAFTPPSTAVATAFDESVTPRLQDSFFPPTAEEPVAEDVVIRQAIRQDDKQQQKDQGAPEPAPSTKPLKTNGVFRRPSASSVAESTTSHLTRSSSAMSGQSITESIVSDLEDTTLTRITVTEPDSSVPTTLRHDTAHLVIVRLQEAVADARDRGAQQLKMDRTFIEVILATMEAEKAEHTQLKRKFDGVKRTSRQYIEGLTVAQTEYDRELKARRDAEAEVTRLRVLLSGQVAKLTALSGDNRKEQLRQKLSKELHDNLSGLEQDLSNLKVERDMALAEVEELEATKSATSEVPPANLGRSLTKRLDTIKHQYKRELVPLTKEREGLQREIAELKAVRDVFLEETTVLNARNEELAQLSAAYSRRMDTVSEGHAPNGNGYQESIRGSFDHQRGQTPYPIPLPSSLSSSTSGSSTLHDDSTIDIRHLKVHKQHEPDHTPSKKFMKWGAKVVKDVISPPAVVDRVHNFQQLSVLKFARCDHCNDKMWGSQLRCTVCQKSIHVRCQGHFQLPCVQQQSMEMQGELPPLPLPPSMFGRDIVEQVEADAKGDERQVPVIVEKCIQAVEALALDYEGIYRKTGGTGQSKAITQLFERGDYASFDLCDSDRFNDICSVTSVLKNYFRALPVPLLTYDLHPGFMMAVKETDQTVRHNKLLSLVNDLPDEHYYTLRMLMLHLNRVRDQSEINKMNARNLGVVFGPTLMRSRDPGAEFSDMAGKALSIEWLVDNAPEIFNQQAPKELTYST</sequence>
<feature type="compositionally biased region" description="Low complexity" evidence="6">
    <location>
        <begin position="239"/>
        <end position="264"/>
    </location>
</feature>
<feature type="compositionally biased region" description="Basic and acidic residues" evidence="6">
    <location>
        <begin position="157"/>
        <end position="167"/>
    </location>
</feature>
<dbReference type="SMART" id="SM00132">
    <property type="entry name" value="LIM"/>
    <property type="match status" value="2"/>
</dbReference>
<evidence type="ECO:0000256" key="3">
    <source>
        <dbReference type="ARBA" id="ARBA00022833"/>
    </source>
</evidence>
<feature type="domain" description="Phorbol-ester/DAG-type" evidence="8">
    <location>
        <begin position="1164"/>
        <end position="1211"/>
    </location>
</feature>
<feature type="compositionally biased region" description="Polar residues" evidence="6">
    <location>
        <begin position="193"/>
        <end position="208"/>
    </location>
</feature>
<evidence type="ECO:0000256" key="4">
    <source>
        <dbReference type="PROSITE-ProRule" id="PRU00125"/>
    </source>
</evidence>
<dbReference type="Proteomes" id="UP000775547">
    <property type="component" value="Unassembled WGS sequence"/>
</dbReference>
<reference evidence="10" key="1">
    <citation type="submission" date="2020-07" db="EMBL/GenBank/DDBJ databases">
        <authorList>
            <person name="Nieuwenhuis M."/>
            <person name="Van De Peppel L.J.J."/>
        </authorList>
    </citation>
    <scope>NUCLEOTIDE SEQUENCE</scope>
    <source>
        <strain evidence="10">AP01</strain>
        <tissue evidence="10">Mycelium</tissue>
    </source>
</reference>
<feature type="compositionally biased region" description="Basic and acidic residues" evidence="6">
    <location>
        <begin position="7"/>
        <end position="26"/>
    </location>
</feature>
<dbReference type="SUPFAM" id="SSF57889">
    <property type="entry name" value="Cysteine-rich domain"/>
    <property type="match status" value="1"/>
</dbReference>
<dbReference type="Gene3D" id="3.30.60.20">
    <property type="match status" value="1"/>
</dbReference>
<dbReference type="PROSITE" id="PS00479">
    <property type="entry name" value="ZF_DAG_PE_1"/>
    <property type="match status" value="1"/>
</dbReference>
<feature type="coiled-coil region" evidence="5">
    <location>
        <begin position="1011"/>
        <end position="1045"/>
    </location>
</feature>
<feature type="region of interest" description="Disordered" evidence="6">
    <location>
        <begin position="1"/>
        <end position="26"/>
    </location>
</feature>
<keyword evidence="1" id="KW-0343">GTPase activation</keyword>
<feature type="compositionally biased region" description="Polar residues" evidence="6">
    <location>
        <begin position="372"/>
        <end position="399"/>
    </location>
</feature>
<protein>
    <recommendedName>
        <fullName evidence="12">RhoGAP-domain-containing protein</fullName>
    </recommendedName>
</protein>
<keyword evidence="5" id="KW-0175">Coiled coil</keyword>
<name>A0A9P7G850_9AGAR</name>
<feature type="compositionally biased region" description="Polar residues" evidence="6">
    <location>
        <begin position="779"/>
        <end position="802"/>
    </location>
</feature>
<feature type="domain" description="LIM zinc-binding" evidence="7">
    <location>
        <begin position="91"/>
        <end position="150"/>
    </location>
</feature>
<keyword evidence="2 4" id="KW-0479">Metal-binding</keyword>
<dbReference type="PROSITE" id="PS00478">
    <property type="entry name" value="LIM_DOMAIN_1"/>
    <property type="match status" value="1"/>
</dbReference>
<gene>
    <name evidence="10" type="ORF">DXG03_002789</name>
</gene>
<feature type="coiled-coil region" evidence="5">
    <location>
        <begin position="953"/>
        <end position="987"/>
    </location>
</feature>
<keyword evidence="11" id="KW-1185">Reference proteome</keyword>
<feature type="compositionally biased region" description="Low complexity" evidence="6">
    <location>
        <begin position="1104"/>
        <end position="1115"/>
    </location>
</feature>
<dbReference type="GO" id="GO:0005096">
    <property type="term" value="F:GTPase activator activity"/>
    <property type="evidence" value="ECO:0007669"/>
    <property type="project" value="UniProtKB-KW"/>
</dbReference>
<feature type="compositionally biased region" description="Basic and acidic residues" evidence="6">
    <location>
        <begin position="313"/>
        <end position="325"/>
    </location>
</feature>
<organism evidence="10 11">
    <name type="scientific">Asterophora parasitica</name>
    <dbReference type="NCBI Taxonomy" id="117018"/>
    <lineage>
        <taxon>Eukaryota</taxon>
        <taxon>Fungi</taxon>
        <taxon>Dikarya</taxon>
        <taxon>Basidiomycota</taxon>
        <taxon>Agaricomycotina</taxon>
        <taxon>Agaricomycetes</taxon>
        <taxon>Agaricomycetidae</taxon>
        <taxon>Agaricales</taxon>
        <taxon>Tricholomatineae</taxon>
        <taxon>Lyophyllaceae</taxon>
        <taxon>Asterophora</taxon>
    </lineage>
</organism>
<dbReference type="InterPro" id="IPR008936">
    <property type="entry name" value="Rho_GTPase_activation_prot"/>
</dbReference>
<dbReference type="InterPro" id="IPR001781">
    <property type="entry name" value="Znf_LIM"/>
</dbReference>
<evidence type="ECO:0000256" key="6">
    <source>
        <dbReference type="SAM" id="MobiDB-lite"/>
    </source>
</evidence>
<dbReference type="PROSITE" id="PS50081">
    <property type="entry name" value="ZF_DAG_PE_2"/>
    <property type="match status" value="1"/>
</dbReference>
<evidence type="ECO:0000259" key="8">
    <source>
        <dbReference type="PROSITE" id="PS50081"/>
    </source>
</evidence>
<dbReference type="CDD" id="cd00029">
    <property type="entry name" value="C1"/>
    <property type="match status" value="1"/>
</dbReference>
<feature type="compositionally biased region" description="Polar residues" evidence="6">
    <location>
        <begin position="548"/>
        <end position="558"/>
    </location>
</feature>
<keyword evidence="4" id="KW-0440">LIM domain</keyword>
<dbReference type="PROSITE" id="PS50023">
    <property type="entry name" value="LIM_DOMAIN_2"/>
    <property type="match status" value="1"/>
</dbReference>
<evidence type="ECO:0000256" key="2">
    <source>
        <dbReference type="ARBA" id="ARBA00022723"/>
    </source>
</evidence>
<dbReference type="InterPro" id="IPR002219">
    <property type="entry name" value="PKC_DAG/PE"/>
</dbReference>
<feature type="compositionally biased region" description="Basic and acidic residues" evidence="6">
    <location>
        <begin position="599"/>
        <end position="614"/>
    </location>
</feature>
<dbReference type="InterPro" id="IPR051854">
    <property type="entry name" value="Rho-type_GAP"/>
</dbReference>
<feature type="domain" description="Rho-GAP" evidence="9">
    <location>
        <begin position="1235"/>
        <end position="1430"/>
    </location>
</feature>
<dbReference type="Gene3D" id="2.10.110.10">
    <property type="entry name" value="Cysteine Rich Protein"/>
    <property type="match status" value="2"/>
</dbReference>
<dbReference type="PANTHER" id="PTHR46075">
    <property type="entry name" value="CHIMERIN FAMILY MEMBER"/>
    <property type="match status" value="1"/>
</dbReference>
<feature type="compositionally biased region" description="Basic and acidic residues" evidence="6">
    <location>
        <begin position="174"/>
        <end position="185"/>
    </location>
</feature>
<feature type="compositionally biased region" description="Low complexity" evidence="6">
    <location>
        <begin position="461"/>
        <end position="474"/>
    </location>
</feature>
<evidence type="ECO:0000313" key="11">
    <source>
        <dbReference type="Proteomes" id="UP000775547"/>
    </source>
</evidence>
<dbReference type="GO" id="GO:0007165">
    <property type="term" value="P:signal transduction"/>
    <property type="evidence" value="ECO:0007669"/>
    <property type="project" value="InterPro"/>
</dbReference>
<feature type="compositionally biased region" description="Acidic residues" evidence="6">
    <location>
        <begin position="572"/>
        <end position="581"/>
    </location>
</feature>
<dbReference type="EMBL" id="JABCKV010000185">
    <property type="protein sequence ID" value="KAG5642442.1"/>
    <property type="molecule type" value="Genomic_DNA"/>
</dbReference>
<dbReference type="SMART" id="SM00109">
    <property type="entry name" value="C1"/>
    <property type="match status" value="1"/>
</dbReference>
<dbReference type="FunFam" id="1.10.555.10:FF:000043">
    <property type="entry name" value="Rho GTPase activator Rga"/>
    <property type="match status" value="1"/>
</dbReference>
<dbReference type="PROSITE" id="PS50238">
    <property type="entry name" value="RHOGAP"/>
    <property type="match status" value="1"/>
</dbReference>
<dbReference type="Pfam" id="PF00620">
    <property type="entry name" value="RhoGAP"/>
    <property type="match status" value="1"/>
</dbReference>
<keyword evidence="3 4" id="KW-0862">Zinc</keyword>
<feature type="compositionally biased region" description="Polar residues" evidence="6">
    <location>
        <begin position="475"/>
        <end position="491"/>
    </location>
</feature>
<feature type="compositionally biased region" description="Low complexity" evidence="6">
    <location>
        <begin position="209"/>
        <end position="218"/>
    </location>
</feature>
<evidence type="ECO:0000259" key="9">
    <source>
        <dbReference type="PROSITE" id="PS50238"/>
    </source>
</evidence>
<dbReference type="SMART" id="SM00324">
    <property type="entry name" value="RhoGAP"/>
    <property type="match status" value="1"/>
</dbReference>
<proteinExistence type="predicted"/>
<dbReference type="GO" id="GO:0046872">
    <property type="term" value="F:metal ion binding"/>
    <property type="evidence" value="ECO:0007669"/>
    <property type="project" value="UniProtKB-KW"/>
</dbReference>
<feature type="region of interest" description="Disordered" evidence="6">
    <location>
        <begin position="457"/>
        <end position="642"/>
    </location>
</feature>
<dbReference type="InterPro" id="IPR000198">
    <property type="entry name" value="RhoGAP_dom"/>
</dbReference>
<dbReference type="Gene3D" id="1.10.555.10">
    <property type="entry name" value="Rho GTPase activation protein"/>
    <property type="match status" value="1"/>
</dbReference>
<evidence type="ECO:0008006" key="12">
    <source>
        <dbReference type="Google" id="ProtNLM"/>
    </source>
</evidence>
<dbReference type="OrthoDB" id="79452at2759"/>